<evidence type="ECO:0000256" key="3">
    <source>
        <dbReference type="PROSITE-ProRule" id="PRU01251"/>
    </source>
</evidence>
<dbReference type="STRING" id="39946.B8ASA3"/>
<dbReference type="InterPro" id="IPR051650">
    <property type="entry name" value="SL_signaling_regulator"/>
</dbReference>
<feature type="domain" description="Clp R" evidence="5">
    <location>
        <begin position="8"/>
        <end position="214"/>
    </location>
</feature>
<feature type="region of interest" description="Disordered" evidence="4">
    <location>
        <begin position="277"/>
        <end position="375"/>
    </location>
</feature>
<dbReference type="InterPro" id="IPR027417">
    <property type="entry name" value="P-loop_NTPase"/>
</dbReference>
<keyword evidence="7" id="KW-1185">Reference proteome</keyword>
<reference evidence="6 7" key="1">
    <citation type="journal article" date="2005" name="PLoS Biol.">
        <title>The genomes of Oryza sativa: a history of duplications.</title>
        <authorList>
            <person name="Yu J."/>
            <person name="Wang J."/>
            <person name="Lin W."/>
            <person name="Li S."/>
            <person name="Li H."/>
            <person name="Zhou J."/>
            <person name="Ni P."/>
            <person name="Dong W."/>
            <person name="Hu S."/>
            <person name="Zeng C."/>
            <person name="Zhang J."/>
            <person name="Zhang Y."/>
            <person name="Li R."/>
            <person name="Xu Z."/>
            <person name="Li S."/>
            <person name="Li X."/>
            <person name="Zheng H."/>
            <person name="Cong L."/>
            <person name="Lin L."/>
            <person name="Yin J."/>
            <person name="Geng J."/>
            <person name="Li G."/>
            <person name="Shi J."/>
            <person name="Liu J."/>
            <person name="Lv H."/>
            <person name="Li J."/>
            <person name="Wang J."/>
            <person name="Deng Y."/>
            <person name="Ran L."/>
            <person name="Shi X."/>
            <person name="Wang X."/>
            <person name="Wu Q."/>
            <person name="Li C."/>
            <person name="Ren X."/>
            <person name="Wang J."/>
            <person name="Wang X."/>
            <person name="Li D."/>
            <person name="Liu D."/>
            <person name="Zhang X."/>
            <person name="Ji Z."/>
            <person name="Zhao W."/>
            <person name="Sun Y."/>
            <person name="Zhang Z."/>
            <person name="Bao J."/>
            <person name="Han Y."/>
            <person name="Dong L."/>
            <person name="Ji J."/>
            <person name="Chen P."/>
            <person name="Wu S."/>
            <person name="Liu J."/>
            <person name="Xiao Y."/>
            <person name="Bu D."/>
            <person name="Tan J."/>
            <person name="Yang L."/>
            <person name="Ye C."/>
            <person name="Zhang J."/>
            <person name="Xu J."/>
            <person name="Zhou Y."/>
            <person name="Yu Y."/>
            <person name="Zhang B."/>
            <person name="Zhuang S."/>
            <person name="Wei H."/>
            <person name="Liu B."/>
            <person name="Lei M."/>
            <person name="Yu H."/>
            <person name="Li Y."/>
            <person name="Xu H."/>
            <person name="Wei S."/>
            <person name="He X."/>
            <person name="Fang L."/>
            <person name="Zhang Z."/>
            <person name="Zhang Y."/>
            <person name="Huang X."/>
            <person name="Su Z."/>
            <person name="Tong W."/>
            <person name="Li J."/>
            <person name="Tong Z."/>
            <person name="Li S."/>
            <person name="Ye J."/>
            <person name="Wang L."/>
            <person name="Fang L."/>
            <person name="Lei T."/>
            <person name="Chen C."/>
            <person name="Chen H."/>
            <person name="Xu Z."/>
            <person name="Li H."/>
            <person name="Huang H."/>
            <person name="Zhang F."/>
            <person name="Xu H."/>
            <person name="Li N."/>
            <person name="Zhao C."/>
            <person name="Li S."/>
            <person name="Dong L."/>
            <person name="Huang Y."/>
            <person name="Li L."/>
            <person name="Xi Y."/>
            <person name="Qi Q."/>
            <person name="Li W."/>
            <person name="Zhang B."/>
            <person name="Hu W."/>
            <person name="Zhang Y."/>
            <person name="Tian X."/>
            <person name="Jiao Y."/>
            <person name="Liang X."/>
            <person name="Jin J."/>
            <person name="Gao L."/>
            <person name="Zheng W."/>
            <person name="Hao B."/>
            <person name="Liu S."/>
            <person name="Wang W."/>
            <person name="Yuan L."/>
            <person name="Cao M."/>
            <person name="McDermott J."/>
            <person name="Samudrala R."/>
            <person name="Wang J."/>
            <person name="Wong G.K."/>
            <person name="Yang H."/>
        </authorList>
    </citation>
    <scope>NUCLEOTIDE SEQUENCE [LARGE SCALE GENOMIC DNA]</scope>
    <source>
        <strain evidence="7">cv. 93-11</strain>
    </source>
</reference>
<evidence type="ECO:0000256" key="1">
    <source>
        <dbReference type="ARBA" id="ARBA00008675"/>
    </source>
</evidence>
<feature type="compositionally biased region" description="Basic residues" evidence="4">
    <location>
        <begin position="350"/>
        <end position="375"/>
    </location>
</feature>
<dbReference type="PANTHER" id="PTHR43572">
    <property type="entry name" value="CHAPERONE PROTEIN CLPD, CHLOROPLASTIC"/>
    <property type="match status" value="1"/>
</dbReference>
<dbReference type="AlphaFoldDB" id="B8ASA3"/>
<feature type="region of interest" description="Disordered" evidence="4">
    <location>
        <begin position="149"/>
        <end position="172"/>
    </location>
</feature>
<dbReference type="Gramene" id="BGIOSGA015394-TA">
    <property type="protein sequence ID" value="BGIOSGA015394-PA"/>
    <property type="gene ID" value="BGIOSGA015394"/>
</dbReference>
<dbReference type="PROSITE" id="PS51903">
    <property type="entry name" value="CLP_R"/>
    <property type="match status" value="1"/>
</dbReference>
<dbReference type="InterPro" id="IPR004176">
    <property type="entry name" value="Clp_R_N"/>
</dbReference>
<proteinExistence type="inferred from homology"/>
<comment type="similarity">
    <text evidence="1">Belongs to the ClpA/ClpB family.</text>
</comment>
<dbReference type="Gene3D" id="3.40.50.300">
    <property type="entry name" value="P-loop containing nucleotide triphosphate hydrolases"/>
    <property type="match status" value="1"/>
</dbReference>
<feature type="compositionally biased region" description="Basic residues" evidence="4">
    <location>
        <begin position="297"/>
        <end position="308"/>
    </location>
</feature>
<feature type="compositionally biased region" description="Basic residues" evidence="4">
    <location>
        <begin position="278"/>
        <end position="288"/>
    </location>
</feature>
<dbReference type="InterPro" id="IPR036628">
    <property type="entry name" value="Clp_N_dom_sf"/>
</dbReference>
<dbReference type="HOGENOM" id="CLU_006575_0_0_1"/>
<dbReference type="PANTHER" id="PTHR43572:SF3">
    <property type="entry name" value="PROTEIN SMAX1-LIKE 5"/>
    <property type="match status" value="1"/>
</dbReference>
<dbReference type="OMA" id="DPLSWNG"/>
<evidence type="ECO:0000313" key="7">
    <source>
        <dbReference type="Proteomes" id="UP000007015"/>
    </source>
</evidence>
<evidence type="ECO:0000259" key="5">
    <source>
        <dbReference type="PROSITE" id="PS51903"/>
    </source>
</evidence>
<accession>B8ASA3</accession>
<evidence type="ECO:0000256" key="2">
    <source>
        <dbReference type="ARBA" id="ARBA00022737"/>
    </source>
</evidence>
<gene>
    <name evidence="6" type="ORF">OsI_15283</name>
</gene>
<dbReference type="Gene3D" id="1.10.1780.10">
    <property type="entry name" value="Clp, N-terminal domain"/>
    <property type="match status" value="1"/>
</dbReference>
<protein>
    <recommendedName>
        <fullName evidence="5">Clp R domain-containing protein</fullName>
    </recommendedName>
</protein>
<name>B8ASA3_ORYSI</name>
<keyword evidence="2 3" id="KW-0677">Repeat</keyword>
<dbReference type="Pfam" id="PF23569">
    <property type="entry name" value="NBD_SMAX1"/>
    <property type="match status" value="1"/>
</dbReference>
<evidence type="ECO:0000313" key="6">
    <source>
        <dbReference type="EMBL" id="EEC76979.1"/>
    </source>
</evidence>
<feature type="compositionally biased region" description="Pro residues" evidence="4">
    <location>
        <begin position="159"/>
        <end position="170"/>
    </location>
</feature>
<sequence>MRAGAYTIHQSLTAEAAAVLKLALGIARRRGHAQVTPLHVAFALLSPACSPPQQQPAPPPYGLLKRACLRSHPSAAAAVAAHPLQCRALELCFNVALNRLPTSAPHSPPPSSSAPSGAVAPPFASSLIQPNPTLSNALVAALKRAQANQRRGCVELQQQPPPPPPPPPPPEDVRAVLEVMVRKQGRRTNPVVVGDSVSMAEAVAGELLLRLEGGDVPDELAGAHLLKLQLSYVHVRLMSRADVDAKAAELRRSVDAVKRGGLVVYVGDLRWALDEDHHHHHHPRRGPPQHRLALQPRRTHGRRARPPPRRPPSQRAAARASLARRHGELPDIHAMPPPPPVAGVRVGAPGRRRPHRRRHRPGPQQPPRRRHHHERFHLNPGQFLLGKKGFSLMQQTVAQTLPFCNGEPVQQAMVATNHQQQQQQLASPFVAMAAEPAARDELDDKLLVLCTECSHNYEREASAVKAEAAADEEGPRAAGNLPGWLVPEPPKENYLIELKRKWSRLCRKLHLCGGGDPCSGQSFGAGAYGNGPSSLLPWWSASCLLPNGGGKPSIAGFLGMEALRWSPPAAAALPSLSSLREPECQDVTTALALGSLPLSDSASSSGGGGGDGAAARELERRLRKNVPWQRAAVAEIADAVAAGARSGNGTKGAGVWLLLKGSDHAAVRRVAAVIAETHCCSADRVVVVSADPNKFGCADDFRSDVVARASMAAAAGGNKLVLVVDDVERAPQHVVECLVAASRSGALKDKFGGQELDLSGSVVVMTTSKLADAALSGVISLRLSAAERCFGRMLLAKGLGTAAAGGRAKASCCCPSGVLLGRRIRRQRPSIDLSREDGDLGPLLD</sequence>
<dbReference type="Proteomes" id="UP000007015">
    <property type="component" value="Chromosome 4"/>
</dbReference>
<dbReference type="InterPro" id="IPR058680">
    <property type="entry name" value="NBD_SMAX1-like"/>
</dbReference>
<dbReference type="EMBL" id="CM000129">
    <property type="protein sequence ID" value="EEC76979.1"/>
    <property type="molecule type" value="Genomic_DNA"/>
</dbReference>
<organism evidence="6 7">
    <name type="scientific">Oryza sativa subsp. indica</name>
    <name type="common">Rice</name>
    <dbReference type="NCBI Taxonomy" id="39946"/>
    <lineage>
        <taxon>Eukaryota</taxon>
        <taxon>Viridiplantae</taxon>
        <taxon>Streptophyta</taxon>
        <taxon>Embryophyta</taxon>
        <taxon>Tracheophyta</taxon>
        <taxon>Spermatophyta</taxon>
        <taxon>Magnoliopsida</taxon>
        <taxon>Liliopsida</taxon>
        <taxon>Poales</taxon>
        <taxon>Poaceae</taxon>
        <taxon>BOP clade</taxon>
        <taxon>Oryzoideae</taxon>
        <taxon>Oryzeae</taxon>
        <taxon>Oryzinae</taxon>
        <taxon>Oryza</taxon>
        <taxon>Oryza sativa</taxon>
    </lineage>
</organism>
<evidence type="ECO:0000256" key="4">
    <source>
        <dbReference type="SAM" id="MobiDB-lite"/>
    </source>
</evidence>